<dbReference type="NCBIfam" id="TIGR03608">
    <property type="entry name" value="L_ocin_972_ABC"/>
    <property type="match status" value="1"/>
</dbReference>
<evidence type="ECO:0000313" key="5">
    <source>
        <dbReference type="Proteomes" id="UP000770161"/>
    </source>
</evidence>
<feature type="domain" description="ABC transporter" evidence="3">
    <location>
        <begin position="2"/>
        <end position="212"/>
    </location>
</feature>
<dbReference type="PANTHER" id="PTHR42798">
    <property type="entry name" value="LIPOPROTEIN-RELEASING SYSTEM ATP-BINDING PROTEIN LOLD"/>
    <property type="match status" value="1"/>
</dbReference>
<dbReference type="PROSITE" id="PS50893">
    <property type="entry name" value="ABC_TRANSPORTER_2"/>
    <property type="match status" value="1"/>
</dbReference>
<protein>
    <submittedName>
        <fullName evidence="4">Bacteriocin export ABC transporter</fullName>
    </submittedName>
</protein>
<dbReference type="SMART" id="SM00382">
    <property type="entry name" value="AAA"/>
    <property type="match status" value="1"/>
</dbReference>
<evidence type="ECO:0000256" key="1">
    <source>
        <dbReference type="ARBA" id="ARBA00005417"/>
    </source>
</evidence>
<dbReference type="RefSeq" id="WP_216683293.1">
    <property type="nucleotide sequence ID" value="NZ_JAHLZN010000003.1"/>
</dbReference>
<comment type="caution">
    <text evidence="4">The sequence shown here is derived from an EMBL/GenBank/DDBJ whole genome shotgun (WGS) entry which is preliminary data.</text>
</comment>
<evidence type="ECO:0000259" key="3">
    <source>
        <dbReference type="PROSITE" id="PS50893"/>
    </source>
</evidence>
<keyword evidence="2" id="KW-0813">Transport</keyword>
<dbReference type="InterPro" id="IPR003439">
    <property type="entry name" value="ABC_transporter-like_ATP-bd"/>
</dbReference>
<dbReference type="PANTHER" id="PTHR42798:SF4">
    <property type="entry name" value="ABC TRANSPORTER DOMAIN-CONTAINING PROTEIN"/>
    <property type="match status" value="1"/>
</dbReference>
<accession>A0ABS6GWY1</accession>
<dbReference type="EMBL" id="JAHLZN010000003">
    <property type="protein sequence ID" value="MBU6112866.1"/>
    <property type="molecule type" value="Genomic_DNA"/>
</dbReference>
<gene>
    <name evidence="4" type="ORF">KQ656_02795</name>
</gene>
<evidence type="ECO:0000313" key="4">
    <source>
        <dbReference type="EMBL" id="MBU6112866.1"/>
    </source>
</evidence>
<evidence type="ECO:0000256" key="2">
    <source>
        <dbReference type="ARBA" id="ARBA00022448"/>
    </source>
</evidence>
<organism evidence="4 5">
    <name type="scientific">Mammaliicoccus lentus</name>
    <name type="common">Staphylococcus lentus</name>
    <dbReference type="NCBI Taxonomy" id="42858"/>
    <lineage>
        <taxon>Bacteria</taxon>
        <taxon>Bacillati</taxon>
        <taxon>Bacillota</taxon>
        <taxon>Bacilli</taxon>
        <taxon>Bacillales</taxon>
        <taxon>Staphylococcaceae</taxon>
        <taxon>Mammaliicoccus</taxon>
    </lineage>
</organism>
<dbReference type="Pfam" id="PF00005">
    <property type="entry name" value="ABC_tran"/>
    <property type="match status" value="1"/>
</dbReference>
<dbReference type="PROSITE" id="PS00211">
    <property type="entry name" value="ABC_TRANSPORTER_1"/>
    <property type="match status" value="1"/>
</dbReference>
<keyword evidence="5" id="KW-1185">Reference proteome</keyword>
<dbReference type="Proteomes" id="UP000770161">
    <property type="component" value="Unassembled WGS sequence"/>
</dbReference>
<dbReference type="InterPro" id="IPR003593">
    <property type="entry name" value="AAA+_ATPase"/>
</dbReference>
<proteinExistence type="inferred from homology"/>
<sequence>MIQIRNLSKQFNEQHLFSNFNLSINEGEMVAITGKSGSGKSTLLGCMCGLEKFDKGVIEVNKRDIAKMSRKAKMLLYRDKLGYLFQNYALISHESINYNLDIVLNYKKISKEQKKIKKSEVLKKVGLNKPLNTKVYTLSGGEQQRVAIARLLLKEPLLIFADEPTGALDEENKHIILELLSDFKGKSTIVIVTHDEEVMKYCDRSIFIGNYE</sequence>
<comment type="similarity">
    <text evidence="1">Belongs to the ABC transporter superfamily.</text>
</comment>
<dbReference type="InterPro" id="IPR017911">
    <property type="entry name" value="MacB-like_ATP-bd"/>
</dbReference>
<name>A0ABS6GWY1_MAMLE</name>
<dbReference type="InterPro" id="IPR019895">
    <property type="entry name" value="L_ocin_972_ABC"/>
</dbReference>
<reference evidence="4 5" key="1">
    <citation type="submission" date="2021-06" db="EMBL/GenBank/DDBJ databases">
        <title>Staphylococcus lentus K169 genome sequencing.</title>
        <authorList>
            <person name="Sundareshan S."/>
            <person name="Akhila D.S."/>
            <person name="Prachi D."/>
            <person name="Sivakumar R."/>
            <person name="Rajendhran J."/>
            <person name="Isloor S."/>
            <person name="Hegde N.R."/>
        </authorList>
    </citation>
    <scope>NUCLEOTIDE SEQUENCE [LARGE SCALE GENOMIC DNA]</scope>
    <source>
        <strain evidence="4 5">K169</strain>
    </source>
</reference>
<dbReference type="InterPro" id="IPR017871">
    <property type="entry name" value="ABC_transporter-like_CS"/>
</dbReference>
<dbReference type="CDD" id="cd03255">
    <property type="entry name" value="ABC_MJ0796_LolCDE_FtsE"/>
    <property type="match status" value="1"/>
</dbReference>